<organism evidence="2 3">
    <name type="scientific">Caerostris extrusa</name>
    <name type="common">Bark spider</name>
    <name type="synonym">Caerostris bankana</name>
    <dbReference type="NCBI Taxonomy" id="172846"/>
    <lineage>
        <taxon>Eukaryota</taxon>
        <taxon>Metazoa</taxon>
        <taxon>Ecdysozoa</taxon>
        <taxon>Arthropoda</taxon>
        <taxon>Chelicerata</taxon>
        <taxon>Arachnida</taxon>
        <taxon>Araneae</taxon>
        <taxon>Araneomorphae</taxon>
        <taxon>Entelegynae</taxon>
        <taxon>Araneoidea</taxon>
        <taxon>Araneidae</taxon>
        <taxon>Caerostris</taxon>
    </lineage>
</organism>
<accession>A0AAV4MD88</accession>
<reference evidence="2 3" key="1">
    <citation type="submission" date="2021-06" db="EMBL/GenBank/DDBJ databases">
        <title>Caerostris extrusa draft genome.</title>
        <authorList>
            <person name="Kono N."/>
            <person name="Arakawa K."/>
        </authorList>
    </citation>
    <scope>NUCLEOTIDE SEQUENCE [LARGE SCALE GENOMIC DNA]</scope>
</reference>
<protein>
    <submittedName>
        <fullName evidence="2">Uncharacterized protein</fullName>
    </submittedName>
</protein>
<dbReference type="EMBL" id="BPLR01019605">
    <property type="protein sequence ID" value="GIX69657.1"/>
    <property type="molecule type" value="Genomic_DNA"/>
</dbReference>
<feature type="region of interest" description="Disordered" evidence="1">
    <location>
        <begin position="1"/>
        <end position="88"/>
    </location>
</feature>
<feature type="compositionally biased region" description="Basic residues" evidence="1">
    <location>
        <begin position="38"/>
        <end position="54"/>
    </location>
</feature>
<keyword evidence="3" id="KW-1185">Reference proteome</keyword>
<proteinExistence type="predicted"/>
<feature type="compositionally biased region" description="Basic and acidic residues" evidence="1">
    <location>
        <begin position="10"/>
        <end position="21"/>
    </location>
</feature>
<dbReference type="AlphaFoldDB" id="A0AAV4MD88"/>
<dbReference type="Proteomes" id="UP001054945">
    <property type="component" value="Unassembled WGS sequence"/>
</dbReference>
<evidence type="ECO:0000313" key="3">
    <source>
        <dbReference type="Proteomes" id="UP001054945"/>
    </source>
</evidence>
<gene>
    <name evidence="2" type="ORF">CEXT_691011</name>
</gene>
<sequence length="88" mass="10231">MEKKKKKKKCGNERNIKEKNAHHYPAKHLPRPLISPIPRKHVKERRRGKDRNSHKNSNIDSKRDPPGGTGQWSYIPHCPQPSSLTPPR</sequence>
<name>A0AAV4MD88_CAEEX</name>
<comment type="caution">
    <text evidence="2">The sequence shown here is derived from an EMBL/GenBank/DDBJ whole genome shotgun (WGS) entry which is preliminary data.</text>
</comment>
<evidence type="ECO:0000256" key="1">
    <source>
        <dbReference type="SAM" id="MobiDB-lite"/>
    </source>
</evidence>
<evidence type="ECO:0000313" key="2">
    <source>
        <dbReference type="EMBL" id="GIX69657.1"/>
    </source>
</evidence>